<dbReference type="Proteomes" id="UP001443914">
    <property type="component" value="Unassembled WGS sequence"/>
</dbReference>
<comment type="caution">
    <text evidence="3">The sequence shown here is derived from an EMBL/GenBank/DDBJ whole genome shotgun (WGS) entry which is preliminary data.</text>
</comment>
<dbReference type="InterPro" id="IPR000504">
    <property type="entry name" value="RRM_dom"/>
</dbReference>
<dbReference type="PANTHER" id="PTHR47073:SF2">
    <property type="entry name" value="PROTEIN ANTI-SILENCING 1"/>
    <property type="match status" value="1"/>
</dbReference>
<sequence length="235" mass="26820">MVAHEQRRLVTINNLDPSYTSSDVQDVISSAFNLKVDAKIIPRRSFSNTLHGQALVIFNSMDEANFVISELNKKCLVDGEGRPIVAVKTKLVDLPKRNHFPGHIALELHEIKKRTSKAKTVSTSHCAQQNTCESKMAMEWILFHQRADFWCKTLHEEQEKEIDACLNKLKSRQPSEYTKVCGKNSKPVVEVQIKKESALCWKDRNHGQSIQPNKNSKPAVKLRIKKRKCTLFKGQ</sequence>
<gene>
    <name evidence="3" type="ORF">RND81_14G175200</name>
</gene>
<evidence type="ECO:0000313" key="4">
    <source>
        <dbReference type="Proteomes" id="UP001443914"/>
    </source>
</evidence>
<protein>
    <recommendedName>
        <fullName evidence="2">RRM domain-containing protein</fullName>
    </recommendedName>
</protein>
<name>A0AAW1GRD0_SAPOF</name>
<proteinExistence type="predicted"/>
<dbReference type="EMBL" id="JBDFQZ010000014">
    <property type="protein sequence ID" value="KAK9666296.1"/>
    <property type="molecule type" value="Genomic_DNA"/>
</dbReference>
<dbReference type="InterPro" id="IPR012677">
    <property type="entry name" value="Nucleotide-bd_a/b_plait_sf"/>
</dbReference>
<dbReference type="AlphaFoldDB" id="A0AAW1GRD0"/>
<dbReference type="InterPro" id="IPR035979">
    <property type="entry name" value="RBD_domain_sf"/>
</dbReference>
<evidence type="ECO:0000256" key="1">
    <source>
        <dbReference type="PROSITE-ProRule" id="PRU00176"/>
    </source>
</evidence>
<dbReference type="PROSITE" id="PS50102">
    <property type="entry name" value="RRM"/>
    <property type="match status" value="1"/>
</dbReference>
<evidence type="ECO:0000259" key="2">
    <source>
        <dbReference type="PROSITE" id="PS50102"/>
    </source>
</evidence>
<dbReference type="Gene3D" id="3.30.70.330">
    <property type="match status" value="1"/>
</dbReference>
<reference evidence="3" key="1">
    <citation type="submission" date="2024-03" db="EMBL/GenBank/DDBJ databases">
        <title>WGS assembly of Saponaria officinalis var. Norfolk2.</title>
        <authorList>
            <person name="Jenkins J."/>
            <person name="Shu S."/>
            <person name="Grimwood J."/>
            <person name="Barry K."/>
            <person name="Goodstein D."/>
            <person name="Schmutz J."/>
            <person name="Leebens-Mack J."/>
            <person name="Osbourn A."/>
        </authorList>
    </citation>
    <scope>NUCLEOTIDE SEQUENCE [LARGE SCALE GENOMIC DNA]</scope>
    <source>
        <strain evidence="3">JIC</strain>
    </source>
</reference>
<dbReference type="PANTHER" id="PTHR47073">
    <property type="entry name" value="PROTEIN ANTI-SILENCING 1"/>
    <property type="match status" value="1"/>
</dbReference>
<dbReference type="Pfam" id="PF00076">
    <property type="entry name" value="RRM_1"/>
    <property type="match status" value="1"/>
</dbReference>
<keyword evidence="4" id="KW-1185">Reference proteome</keyword>
<organism evidence="3 4">
    <name type="scientific">Saponaria officinalis</name>
    <name type="common">Common soapwort</name>
    <name type="synonym">Lychnis saponaria</name>
    <dbReference type="NCBI Taxonomy" id="3572"/>
    <lineage>
        <taxon>Eukaryota</taxon>
        <taxon>Viridiplantae</taxon>
        <taxon>Streptophyta</taxon>
        <taxon>Embryophyta</taxon>
        <taxon>Tracheophyta</taxon>
        <taxon>Spermatophyta</taxon>
        <taxon>Magnoliopsida</taxon>
        <taxon>eudicotyledons</taxon>
        <taxon>Gunneridae</taxon>
        <taxon>Pentapetalae</taxon>
        <taxon>Caryophyllales</taxon>
        <taxon>Caryophyllaceae</taxon>
        <taxon>Caryophylleae</taxon>
        <taxon>Saponaria</taxon>
    </lineage>
</organism>
<evidence type="ECO:0000313" key="3">
    <source>
        <dbReference type="EMBL" id="KAK9666296.1"/>
    </source>
</evidence>
<dbReference type="GO" id="GO:0003723">
    <property type="term" value="F:RNA binding"/>
    <property type="evidence" value="ECO:0007669"/>
    <property type="project" value="UniProtKB-UniRule"/>
</dbReference>
<feature type="domain" description="RRM" evidence="2">
    <location>
        <begin position="8"/>
        <end position="91"/>
    </location>
</feature>
<accession>A0AAW1GRD0</accession>
<keyword evidence="1" id="KW-0694">RNA-binding</keyword>
<dbReference type="SUPFAM" id="SSF54928">
    <property type="entry name" value="RNA-binding domain, RBD"/>
    <property type="match status" value="1"/>
</dbReference>